<reference evidence="4" key="4">
    <citation type="submission" date="2017-11" db="EMBL/GenBank/DDBJ databases">
        <title>Complete genome sequence of Serratia sp. ATCC 39006.</title>
        <authorList>
            <person name="Hampton H.G."/>
            <person name="Jackson S.A."/>
            <person name="Jauregui R."/>
            <person name="Poulter G.T.M."/>
            <person name="Salmond G.P.C."/>
            <person name="Fineran P.C."/>
        </authorList>
    </citation>
    <scope>NUCLEOTIDE SEQUENCE</scope>
    <source>
        <strain evidence="4">ATCC 39006</strain>
    </source>
</reference>
<proteinExistence type="inferred from homology"/>
<feature type="transmembrane region" description="Helical" evidence="2">
    <location>
        <begin position="329"/>
        <end position="352"/>
    </location>
</feature>
<evidence type="ECO:0000313" key="5">
    <source>
        <dbReference type="Proteomes" id="UP000017700"/>
    </source>
</evidence>
<dbReference type="OrthoDB" id="181905at2"/>
<dbReference type="PANTHER" id="PTHR11328">
    <property type="entry name" value="MAJOR FACILITATOR SUPERFAMILY DOMAIN-CONTAINING PROTEIN"/>
    <property type="match status" value="1"/>
</dbReference>
<keyword evidence="2" id="KW-0812">Transmembrane</keyword>
<dbReference type="EMBL" id="CP025084">
    <property type="protein sequence ID" value="AUH06281.1"/>
    <property type="molecule type" value="Genomic_DNA"/>
</dbReference>
<dbReference type="InterPro" id="IPR036259">
    <property type="entry name" value="MFS_trans_sf"/>
</dbReference>
<dbReference type="GO" id="GO:0006814">
    <property type="term" value="P:sodium ion transport"/>
    <property type="evidence" value="ECO:0007669"/>
    <property type="project" value="InterPro"/>
</dbReference>
<dbReference type="EMBL" id="CP025085">
    <property type="protein sequence ID" value="AUH01959.1"/>
    <property type="molecule type" value="Genomic_DNA"/>
</dbReference>
<feature type="transmembrane region" description="Helical" evidence="2">
    <location>
        <begin position="158"/>
        <end position="178"/>
    </location>
</feature>
<evidence type="ECO:0000256" key="1">
    <source>
        <dbReference type="ARBA" id="ARBA00009617"/>
    </source>
</evidence>
<evidence type="ECO:0000313" key="3">
    <source>
        <dbReference type="EMBL" id="AUH01959.1"/>
    </source>
</evidence>
<feature type="transmembrane region" description="Helical" evidence="2">
    <location>
        <begin position="90"/>
        <end position="109"/>
    </location>
</feature>
<gene>
    <name evidence="3" type="ORF">CWC46_20490</name>
    <name evidence="4" type="ORF">Ser39006_020485</name>
</gene>
<dbReference type="CDD" id="cd17332">
    <property type="entry name" value="MFS_MelB_like"/>
    <property type="match status" value="1"/>
</dbReference>
<evidence type="ECO:0000256" key="2">
    <source>
        <dbReference type="SAM" id="Phobius"/>
    </source>
</evidence>
<dbReference type="GO" id="GO:0008643">
    <property type="term" value="P:carbohydrate transport"/>
    <property type="evidence" value="ECO:0007669"/>
    <property type="project" value="InterPro"/>
</dbReference>
<feature type="transmembrane region" description="Helical" evidence="2">
    <location>
        <begin position="418"/>
        <end position="438"/>
    </location>
</feature>
<feature type="transmembrane region" description="Helical" evidence="2">
    <location>
        <begin position="121"/>
        <end position="146"/>
    </location>
</feature>
<dbReference type="InterPro" id="IPR001927">
    <property type="entry name" value="Na/Gal_symport"/>
</dbReference>
<dbReference type="InterPro" id="IPR039672">
    <property type="entry name" value="MFS_2"/>
</dbReference>
<dbReference type="AlphaFoldDB" id="A0A2I5TNY9"/>
<keyword evidence="2" id="KW-1133">Transmembrane helix</keyword>
<reference evidence="4 5" key="1">
    <citation type="journal article" date="2013" name="Genome Announc.">
        <title>Draft genome sequence of Serratia sp. strain ATCC 39006, a model bacterium for analysis of the biosynthesis and regulation of prodigiosin, a carbapenem, and gas vesicles.</title>
        <authorList>
            <person name="Fineran P.C."/>
            <person name="Iglesias Cans M.C."/>
            <person name="Ramsay J.P."/>
            <person name="Wilf N.M."/>
            <person name="Cossyleon D."/>
            <person name="McNeil M.B."/>
            <person name="Williamson N.R."/>
            <person name="Monson R.E."/>
            <person name="Becher S.A."/>
            <person name="Stanton J.A."/>
            <person name="Brugger K."/>
            <person name="Brown S.D."/>
            <person name="Salmond G.P."/>
        </authorList>
    </citation>
    <scope>NUCLEOTIDE SEQUENCE [LARGE SCALE GENOMIC DNA]</scope>
    <source>
        <strain evidence="4">ATCC 39006</strain>
        <strain evidence="5">ATCC 39006 / SC 11482</strain>
    </source>
</reference>
<dbReference type="Gene3D" id="1.20.1250.20">
    <property type="entry name" value="MFS general substrate transporter like domains"/>
    <property type="match status" value="2"/>
</dbReference>
<dbReference type="RefSeq" id="WP_021014679.1">
    <property type="nucleotide sequence ID" value="NZ_CP025084.1"/>
</dbReference>
<reference evidence="3 6" key="3">
    <citation type="submission" date="2017-11" db="EMBL/GenBank/DDBJ databases">
        <title>Complete genome sequence of Serratia sp. ATCC 39006 LacA.</title>
        <authorList>
            <person name="Hampton H.G."/>
            <person name="Jackson S.A."/>
            <person name="Jauregui R."/>
            <person name="Poulter G.T.M."/>
            <person name="Salmond G.P.C."/>
            <person name="Fineran P.C."/>
        </authorList>
    </citation>
    <scope>NUCLEOTIDE SEQUENCE [LARGE SCALE GENOMIC DNA]</scope>
    <source>
        <strain evidence="3 6">ATCC 39006</strain>
    </source>
</reference>
<comment type="similarity">
    <text evidence="1">Belongs to the sodium:galactoside symporter (TC 2.A.2) family.</text>
</comment>
<feature type="transmembrane region" description="Helical" evidence="2">
    <location>
        <begin position="305"/>
        <end position="323"/>
    </location>
</feature>
<keyword evidence="2" id="KW-0472">Membrane</keyword>
<dbReference type="KEGG" id="sera:Ser39006_020485"/>
<dbReference type="SUPFAM" id="SSF103473">
    <property type="entry name" value="MFS general substrate transporter"/>
    <property type="match status" value="1"/>
</dbReference>
<dbReference type="GO" id="GO:0015293">
    <property type="term" value="F:symporter activity"/>
    <property type="evidence" value="ECO:0007669"/>
    <property type="project" value="InterPro"/>
</dbReference>
<evidence type="ECO:0000313" key="6">
    <source>
        <dbReference type="Proteomes" id="UP000233778"/>
    </source>
</evidence>
<sequence>MTSSTQPTQLTEKISSKEKIGYGMGDAASHIVFDSCVAILAYFYTDIYGLSPAIMGTIFLAVRLLDAFTDPIMGAIADNTVTRWGRFRPYLLIISIPFAVSTILVYTVPDYGETGKIIFAVATYVFMTLMYTAINIPYCSLGAVITADPKENMSLQSYRFAIAPIGGALGTAAILPLADYLSPGDRAAGIQMAMAIFGVLGCLMFLFCFSFTKERVQPLSEENMDIIRDLKLLVKNDQWRILAVYNFTMLVSLVIRAGMILYYVTYILNKDTDIASYFLLGTTIFSMLGSLIAKPFSDHFCKIQLSIWNNILLGLAGLLFFVIPGDNWIVALCLYLFLQTLQGANGPLQWSMITDANNYGEWKTGRRITGMNIAANIFTIKLGVAVGGALIGWGLAWFGFQSAVDGKPIQQTQETLNGILIIFTVFPAILYLITGLYLKFKRYDLTEGKVKNIIHDLEHGRFSNKVNEPVPPVPK</sequence>
<evidence type="ECO:0000313" key="4">
    <source>
        <dbReference type="EMBL" id="AUH06281.1"/>
    </source>
</evidence>
<dbReference type="Pfam" id="PF13347">
    <property type="entry name" value="MFS_2"/>
    <property type="match status" value="1"/>
</dbReference>
<organism evidence="4 5">
    <name type="scientific">Serratia sp. (strain ATCC 39006)</name>
    <name type="common">Prodigiosinella confusarubida</name>
    <dbReference type="NCBI Taxonomy" id="104623"/>
    <lineage>
        <taxon>Bacteria</taxon>
        <taxon>Pseudomonadati</taxon>
        <taxon>Pseudomonadota</taxon>
        <taxon>Gammaproteobacteria</taxon>
        <taxon>Enterobacterales</taxon>
        <taxon>Pectobacteriaceae</taxon>
        <taxon>Prodigiosinella</taxon>
    </lineage>
</organism>
<feature type="transmembrane region" description="Helical" evidence="2">
    <location>
        <begin position="274"/>
        <end position="293"/>
    </location>
</feature>
<protein>
    <submittedName>
        <fullName evidence="4">MFS transporter</fullName>
    </submittedName>
</protein>
<accession>A0A2I5TNY9</accession>
<feature type="transmembrane region" description="Helical" evidence="2">
    <location>
        <begin position="190"/>
        <end position="211"/>
    </location>
</feature>
<feature type="transmembrane region" description="Helical" evidence="2">
    <location>
        <begin position="241"/>
        <end position="268"/>
    </location>
</feature>
<dbReference type="GO" id="GO:0005886">
    <property type="term" value="C:plasma membrane"/>
    <property type="evidence" value="ECO:0007669"/>
    <property type="project" value="TreeGrafter"/>
</dbReference>
<reference evidence="4" key="2">
    <citation type="submission" date="2013-09" db="EMBL/GenBank/DDBJ databases">
        <authorList>
            <person name="Wang G."/>
            <person name="Yang Y."/>
            <person name="Su Y."/>
        </authorList>
    </citation>
    <scope>NUCLEOTIDE SEQUENCE</scope>
    <source>
        <strain evidence="4">ATCC 39006</strain>
    </source>
</reference>
<feature type="transmembrane region" description="Helical" evidence="2">
    <location>
        <begin position="373"/>
        <end position="398"/>
    </location>
</feature>
<dbReference type="Proteomes" id="UP000017700">
    <property type="component" value="Chromosome"/>
</dbReference>
<dbReference type="Proteomes" id="UP000233778">
    <property type="component" value="Chromosome"/>
</dbReference>
<dbReference type="PANTHER" id="PTHR11328:SF24">
    <property type="entry name" value="MAJOR FACILITATOR SUPERFAMILY (MFS) PROFILE DOMAIN-CONTAINING PROTEIN"/>
    <property type="match status" value="1"/>
</dbReference>
<name>A0A2I5TNY9_SERS3</name>
<keyword evidence="5" id="KW-1185">Reference proteome</keyword>
<dbReference type="KEGG" id="serq:CWC46_20490"/>
<dbReference type="NCBIfam" id="TIGR00792">
    <property type="entry name" value="gph"/>
    <property type="match status" value="1"/>
</dbReference>
<feature type="transmembrane region" description="Helical" evidence="2">
    <location>
        <begin position="50"/>
        <end position="69"/>
    </location>
</feature>